<accession>A0ABT4RIQ0</accession>
<proteinExistence type="predicted"/>
<dbReference type="PANTHER" id="PTHR42679:SF2">
    <property type="entry name" value="S-METHYL-5'-THIOADENOSINE PHOSPHORYLASE"/>
    <property type="match status" value="1"/>
</dbReference>
<evidence type="ECO:0000256" key="1">
    <source>
        <dbReference type="ARBA" id="ARBA00022676"/>
    </source>
</evidence>
<dbReference type="Proteomes" id="UP001147700">
    <property type="component" value="Unassembled WGS sequence"/>
</dbReference>
<dbReference type="PANTHER" id="PTHR42679">
    <property type="entry name" value="S-METHYL-5'-THIOADENOSINE PHOSPHORYLASE"/>
    <property type="match status" value="1"/>
</dbReference>
<sequence>MAIGILTGSGTYALPGLSTSGSEPVLTEWGEAFVSHGTWGGVDVLHISRHGVGHPRLSNHVTHRANIAALKQLGAQGVLAVTVCGAVDPDADLGSVVCFDDLHFVSNRLPDGSLCTFFTEPGAKERGHWIYESPFSADLRAALLAGTEEAGVPVRDGGCYGHVDGPRFNTRAEIRGLAAAGVTAVSQTAGPETVLAGELELPYALLGFLTDYANGVKEEATPVETLVEMMAASTETFASILRAALPHAAAATPAPPGVVYRFGA</sequence>
<dbReference type="InterPro" id="IPR035994">
    <property type="entry name" value="Nucleoside_phosphorylase_sf"/>
</dbReference>
<dbReference type="Gene3D" id="3.40.50.1580">
    <property type="entry name" value="Nucleoside phosphorylase domain"/>
    <property type="match status" value="1"/>
</dbReference>
<dbReference type="RefSeq" id="WP_202956453.1">
    <property type="nucleotide sequence ID" value="NZ_JAPCID010000014.1"/>
</dbReference>
<dbReference type="InterPro" id="IPR010044">
    <property type="entry name" value="MTAP"/>
</dbReference>
<evidence type="ECO:0000313" key="4">
    <source>
        <dbReference type="EMBL" id="MDA0138216.1"/>
    </source>
</evidence>
<feature type="domain" description="Nucleoside phosphorylase" evidence="3">
    <location>
        <begin position="3"/>
        <end position="245"/>
    </location>
</feature>
<keyword evidence="1" id="KW-0328">Glycosyltransferase</keyword>
<dbReference type="EMBL" id="JAPCID010000014">
    <property type="protein sequence ID" value="MDA0138216.1"/>
    <property type="molecule type" value="Genomic_DNA"/>
</dbReference>
<keyword evidence="2" id="KW-0808">Transferase</keyword>
<gene>
    <name evidence="4" type="ORF">OJ962_11955</name>
</gene>
<comment type="caution">
    <text evidence="4">The sequence shown here is derived from an EMBL/GenBank/DDBJ whole genome shotgun (WGS) entry which is preliminary data.</text>
</comment>
<dbReference type="SUPFAM" id="SSF53167">
    <property type="entry name" value="Purine and uridine phosphorylases"/>
    <property type="match status" value="1"/>
</dbReference>
<name>A0ABT4RIQ0_9ACTN</name>
<evidence type="ECO:0000313" key="5">
    <source>
        <dbReference type="Proteomes" id="UP001147700"/>
    </source>
</evidence>
<evidence type="ECO:0000256" key="2">
    <source>
        <dbReference type="ARBA" id="ARBA00022679"/>
    </source>
</evidence>
<dbReference type="Pfam" id="PF01048">
    <property type="entry name" value="PNP_UDP_1"/>
    <property type="match status" value="1"/>
</dbReference>
<keyword evidence="5" id="KW-1185">Reference proteome</keyword>
<reference evidence="4" key="1">
    <citation type="submission" date="2022-10" db="EMBL/GenBank/DDBJ databases">
        <title>The WGS of Solirubrobacter sp. CPCC 204708.</title>
        <authorList>
            <person name="Jiang Z."/>
        </authorList>
    </citation>
    <scope>NUCLEOTIDE SEQUENCE</scope>
    <source>
        <strain evidence="4">CPCC 204708</strain>
    </source>
</reference>
<dbReference type="InterPro" id="IPR000845">
    <property type="entry name" value="Nucleoside_phosphorylase_d"/>
</dbReference>
<protein>
    <submittedName>
        <fullName evidence="4">MTAP family purine nucleoside phosphorylase</fullName>
    </submittedName>
</protein>
<organism evidence="4 5">
    <name type="scientific">Solirubrobacter deserti</name>
    <dbReference type="NCBI Taxonomy" id="2282478"/>
    <lineage>
        <taxon>Bacteria</taxon>
        <taxon>Bacillati</taxon>
        <taxon>Actinomycetota</taxon>
        <taxon>Thermoleophilia</taxon>
        <taxon>Solirubrobacterales</taxon>
        <taxon>Solirubrobacteraceae</taxon>
        <taxon>Solirubrobacter</taxon>
    </lineage>
</organism>
<dbReference type="CDD" id="cd09010">
    <property type="entry name" value="MTAP_SsMTAPII_like_MTIP"/>
    <property type="match status" value="1"/>
</dbReference>
<evidence type="ECO:0000259" key="3">
    <source>
        <dbReference type="Pfam" id="PF01048"/>
    </source>
</evidence>